<proteinExistence type="predicted"/>
<evidence type="ECO:0000313" key="2">
    <source>
        <dbReference type="Proteomes" id="UP000197065"/>
    </source>
</evidence>
<keyword evidence="2" id="KW-1185">Reference proteome</keyword>
<dbReference type="NCBIfam" id="TIGR01459">
    <property type="entry name" value="HAD-SF-IIA-hyp4"/>
    <property type="match status" value="1"/>
</dbReference>
<gene>
    <name evidence="1" type="ORF">SAMN07250955_107130</name>
</gene>
<dbReference type="InterPro" id="IPR006356">
    <property type="entry name" value="HAD-SF_hydro_IIA_hyp3"/>
</dbReference>
<protein>
    <submittedName>
        <fullName evidence="1">HAD-superfamily class IIA hydrolase, TIGR01459</fullName>
    </submittedName>
</protein>
<dbReference type="Pfam" id="PF13344">
    <property type="entry name" value="Hydrolase_6"/>
    <property type="match status" value="1"/>
</dbReference>
<dbReference type="InterPro" id="IPR036412">
    <property type="entry name" value="HAD-like_sf"/>
</dbReference>
<dbReference type="GO" id="GO:0005737">
    <property type="term" value="C:cytoplasm"/>
    <property type="evidence" value="ECO:0007669"/>
    <property type="project" value="TreeGrafter"/>
</dbReference>
<dbReference type="Gene3D" id="3.40.50.1000">
    <property type="entry name" value="HAD superfamily/HAD-like"/>
    <property type="match status" value="2"/>
</dbReference>
<keyword evidence="1" id="KW-0378">Hydrolase</keyword>
<dbReference type="PANTHER" id="PTHR19288">
    <property type="entry name" value="4-NITROPHENYLPHOSPHATASE-RELATED"/>
    <property type="match status" value="1"/>
</dbReference>
<name>A0A212RDG3_9PROT</name>
<dbReference type="RefSeq" id="WP_243389861.1">
    <property type="nucleotide sequence ID" value="NZ_FYEH01000007.1"/>
</dbReference>
<dbReference type="InterPro" id="IPR006357">
    <property type="entry name" value="HAD-SF_hydro_IIA"/>
</dbReference>
<sequence length="280" mass="29387">MAGIEPLIDLYDAFLLDQFGVLHDGEQALPGAIDALSLLAAAGRTVILLSNSGKRSAPNRERLARFGIGPDLYADMVTSGDVAFEALRRRHDPLVAGLGDRCLYIGRGQDVSAVAGLKLELVGEPSAADFVLLGGLDANDESPARARTILDAARRQGLPILCTNPDLVSLDGAKRFPGPGQLAVEAMQAGADIRWIGKPWPRIYTTALALLPPGRRVIGIGDSPTHDIAGANNAGLPSCLVLSGVHKANVTAPRLIEASQLPTYQLPSFAPTASGDALRH</sequence>
<dbReference type="AlphaFoldDB" id="A0A212RDG3"/>
<dbReference type="PANTHER" id="PTHR19288:SF90">
    <property type="entry name" value="OS08G0542600 PROTEIN"/>
    <property type="match status" value="1"/>
</dbReference>
<reference evidence="1 2" key="1">
    <citation type="submission" date="2017-06" db="EMBL/GenBank/DDBJ databases">
        <authorList>
            <person name="Kim H.J."/>
            <person name="Triplett B.A."/>
        </authorList>
    </citation>
    <scope>NUCLEOTIDE SEQUENCE [LARGE SCALE GENOMIC DNA]</scope>
    <source>
        <strain evidence="1 2">B29T1</strain>
    </source>
</reference>
<accession>A0A212RDG3</accession>
<dbReference type="GO" id="GO:0016791">
    <property type="term" value="F:phosphatase activity"/>
    <property type="evidence" value="ECO:0007669"/>
    <property type="project" value="TreeGrafter"/>
</dbReference>
<evidence type="ECO:0000313" key="1">
    <source>
        <dbReference type="EMBL" id="SNB70164.1"/>
    </source>
</evidence>
<dbReference type="EMBL" id="FYEH01000007">
    <property type="protein sequence ID" value="SNB70164.1"/>
    <property type="molecule type" value="Genomic_DNA"/>
</dbReference>
<dbReference type="Pfam" id="PF13242">
    <property type="entry name" value="Hydrolase_like"/>
    <property type="match status" value="1"/>
</dbReference>
<dbReference type="SUPFAM" id="SSF56784">
    <property type="entry name" value="HAD-like"/>
    <property type="match status" value="1"/>
</dbReference>
<organism evidence="1 2">
    <name type="scientific">Arboricoccus pini</name>
    <dbReference type="NCBI Taxonomy" id="1963835"/>
    <lineage>
        <taxon>Bacteria</taxon>
        <taxon>Pseudomonadati</taxon>
        <taxon>Pseudomonadota</taxon>
        <taxon>Alphaproteobacteria</taxon>
        <taxon>Geminicoccales</taxon>
        <taxon>Geminicoccaceae</taxon>
        <taxon>Arboricoccus</taxon>
    </lineage>
</organism>
<dbReference type="Proteomes" id="UP000197065">
    <property type="component" value="Unassembled WGS sequence"/>
</dbReference>
<dbReference type="InterPro" id="IPR023214">
    <property type="entry name" value="HAD_sf"/>
</dbReference>